<proteinExistence type="inferred from homology"/>
<name>A0A5S4FA88_9ACTN</name>
<dbReference type="EMBL" id="VCKX01000416">
    <property type="protein sequence ID" value="TMR14062.1"/>
    <property type="molecule type" value="Genomic_DNA"/>
</dbReference>
<feature type="region of interest" description="Disordered" evidence="4">
    <location>
        <begin position="324"/>
        <end position="365"/>
    </location>
</feature>
<reference evidence="5 6" key="1">
    <citation type="submission" date="2019-05" db="EMBL/GenBank/DDBJ databases">
        <title>Draft genome sequence of Nonomuraea zeae DSM 100528.</title>
        <authorList>
            <person name="Saricaoglu S."/>
            <person name="Isik K."/>
        </authorList>
    </citation>
    <scope>NUCLEOTIDE SEQUENCE [LARGE SCALE GENOMIC DNA]</scope>
    <source>
        <strain evidence="5 6">DSM 100528</strain>
    </source>
</reference>
<keyword evidence="3" id="KW-0732">Signal</keyword>
<dbReference type="AlphaFoldDB" id="A0A5S4FA88"/>
<evidence type="ECO:0000256" key="1">
    <source>
        <dbReference type="ARBA" id="ARBA00004418"/>
    </source>
</evidence>
<evidence type="ECO:0000256" key="2">
    <source>
        <dbReference type="ARBA" id="ARBA00010742"/>
    </source>
</evidence>
<gene>
    <name evidence="5" type="ORF">ETD85_57120</name>
</gene>
<dbReference type="Pfam" id="PF13379">
    <property type="entry name" value="NMT1_2"/>
    <property type="match status" value="1"/>
</dbReference>
<comment type="caution">
    <text evidence="5">The sequence shown here is derived from an EMBL/GenBank/DDBJ whole genome shotgun (WGS) entry which is preliminary data.</text>
</comment>
<sequence length="365" mass="38016">MAGVALGGCAQRSSTTPPGVLNVGQISNSIAFFPLFVAEQQGYFTQEGVKLADRPRLGTGAKVAAALKSGSIDLGAGVLTDALNLARIDDKSRLVANLVDRYYVDVVVGSSFTAAAATDPLDERIRALRGTKIGITGPGSGTEALVTYLFAKVGLNSATDCELVNLGSTAASALGALKAGRVDALAFFQPIAQQAAAAGIGTRYISPAAGDVPDLVQTAHGVVFTTQRIIDKKPTEVAAFQRAIQRAQRFIHEADAAEITRMLAAYLKGIDPKALAELPDLMRTEMPQDIGFARASFDRAIAFHRATGLVKHLPAYEQIVPPTLRTGATASGPAREPGIRGPGPRGEPGIRGPGPRVNRASGPAR</sequence>
<accession>A0A5S4FA88</accession>
<dbReference type="Gene3D" id="3.40.190.10">
    <property type="entry name" value="Periplasmic binding protein-like II"/>
    <property type="match status" value="2"/>
</dbReference>
<feature type="compositionally biased region" description="Gly residues" evidence="4">
    <location>
        <begin position="340"/>
        <end position="352"/>
    </location>
</feature>
<comment type="subcellular location">
    <subcellularLocation>
        <location evidence="1">Periplasm</location>
    </subcellularLocation>
</comment>
<evidence type="ECO:0000313" key="6">
    <source>
        <dbReference type="Proteomes" id="UP000306628"/>
    </source>
</evidence>
<keyword evidence="6" id="KW-1185">Reference proteome</keyword>
<dbReference type="GO" id="GO:0042597">
    <property type="term" value="C:periplasmic space"/>
    <property type="evidence" value="ECO:0007669"/>
    <property type="project" value="UniProtKB-SubCell"/>
</dbReference>
<organism evidence="5 6">
    <name type="scientific">Nonomuraea zeae</name>
    <dbReference type="NCBI Taxonomy" id="1642303"/>
    <lineage>
        <taxon>Bacteria</taxon>
        <taxon>Bacillati</taxon>
        <taxon>Actinomycetota</taxon>
        <taxon>Actinomycetes</taxon>
        <taxon>Streptosporangiales</taxon>
        <taxon>Streptosporangiaceae</taxon>
        <taxon>Nonomuraea</taxon>
    </lineage>
</organism>
<dbReference type="OrthoDB" id="9806288at2"/>
<protein>
    <submittedName>
        <fullName evidence="5">ABC transporter substrate-binding protein</fullName>
    </submittedName>
</protein>
<evidence type="ECO:0000313" key="5">
    <source>
        <dbReference type="EMBL" id="TMR14062.1"/>
    </source>
</evidence>
<comment type="similarity">
    <text evidence="2">Belongs to the bacterial solute-binding protein SsuA/TauA family.</text>
</comment>
<dbReference type="PANTHER" id="PTHR30024:SF47">
    <property type="entry name" value="TAURINE-BINDING PERIPLASMIC PROTEIN"/>
    <property type="match status" value="1"/>
</dbReference>
<evidence type="ECO:0000256" key="3">
    <source>
        <dbReference type="ARBA" id="ARBA00022729"/>
    </source>
</evidence>
<evidence type="ECO:0000256" key="4">
    <source>
        <dbReference type="SAM" id="MobiDB-lite"/>
    </source>
</evidence>
<dbReference type="SUPFAM" id="SSF53850">
    <property type="entry name" value="Periplasmic binding protein-like II"/>
    <property type="match status" value="1"/>
</dbReference>
<dbReference type="PANTHER" id="PTHR30024">
    <property type="entry name" value="ALIPHATIC SULFONATES-BINDING PROTEIN-RELATED"/>
    <property type="match status" value="1"/>
</dbReference>
<dbReference type="Proteomes" id="UP000306628">
    <property type="component" value="Unassembled WGS sequence"/>
</dbReference>